<sequence length="313" mass="34144">MAEKRATKAKAGSRAKTKAAGAKSKSAPSKAKVAGPKPASDPKPMKEQAGEPGLRGREVEPGAEGPVLERGDLFFFYRPDVDEAAPQGLVDVRRFHVVLRPEGGDGLRLITVGRKTLPEAADEGRSHWAFVDRIFDAPDALREALAGSTYETETVGERTLPEARPAGEGSYALVRHGRSTILAYALAVPEEPGEVQRAFHIEREGRFALAVKNPEAGSPAGVGLEEDRRVEFPEELQNRFGSRRWSPVDPPAFLDHEGAELVLIGGREAAEDLGVDLELDAEPRDEDDAEVFRELHLDKSDRTIRPLFEGDWS</sequence>
<protein>
    <submittedName>
        <fullName evidence="2">Uncharacterized protein</fullName>
    </submittedName>
</protein>
<organism evidence="2 3">
    <name type="scientific">Paludisphaera mucosa</name>
    <dbReference type="NCBI Taxonomy" id="3030827"/>
    <lineage>
        <taxon>Bacteria</taxon>
        <taxon>Pseudomonadati</taxon>
        <taxon>Planctomycetota</taxon>
        <taxon>Planctomycetia</taxon>
        <taxon>Isosphaerales</taxon>
        <taxon>Isosphaeraceae</taxon>
        <taxon>Paludisphaera</taxon>
    </lineage>
</organism>
<comment type="caution">
    <text evidence="2">The sequence shown here is derived from an EMBL/GenBank/DDBJ whole genome shotgun (WGS) entry which is preliminary data.</text>
</comment>
<keyword evidence="3" id="KW-1185">Reference proteome</keyword>
<name>A0ABT6FJ84_9BACT</name>
<dbReference type="PANTHER" id="PTHR34776:SF1">
    <property type="entry name" value="F17F16.3 PROTEIN"/>
    <property type="match status" value="1"/>
</dbReference>
<feature type="region of interest" description="Disordered" evidence="1">
    <location>
        <begin position="1"/>
        <end position="65"/>
    </location>
</feature>
<proteinExistence type="predicted"/>
<dbReference type="RefSeq" id="WP_277863888.1">
    <property type="nucleotide sequence ID" value="NZ_JARRAG010000002.1"/>
</dbReference>
<evidence type="ECO:0000256" key="1">
    <source>
        <dbReference type="SAM" id="MobiDB-lite"/>
    </source>
</evidence>
<accession>A0ABT6FJ84</accession>
<dbReference type="Proteomes" id="UP001216907">
    <property type="component" value="Unassembled WGS sequence"/>
</dbReference>
<feature type="compositionally biased region" description="Basic residues" evidence="1">
    <location>
        <begin position="7"/>
        <end position="17"/>
    </location>
</feature>
<evidence type="ECO:0000313" key="3">
    <source>
        <dbReference type="Proteomes" id="UP001216907"/>
    </source>
</evidence>
<feature type="compositionally biased region" description="Low complexity" evidence="1">
    <location>
        <begin position="18"/>
        <end position="38"/>
    </location>
</feature>
<reference evidence="2 3" key="1">
    <citation type="submission" date="2023-03" db="EMBL/GenBank/DDBJ databases">
        <title>Paludisphaera mucosa sp. nov. a novel planctomycete from northern fen.</title>
        <authorList>
            <person name="Ivanova A."/>
        </authorList>
    </citation>
    <scope>NUCLEOTIDE SEQUENCE [LARGE SCALE GENOMIC DNA]</scope>
    <source>
        <strain evidence="2 3">Pla2</strain>
    </source>
</reference>
<dbReference type="PANTHER" id="PTHR34776">
    <property type="entry name" value="F17F16.3 PROTEIN"/>
    <property type="match status" value="1"/>
</dbReference>
<evidence type="ECO:0000313" key="2">
    <source>
        <dbReference type="EMBL" id="MDG3007614.1"/>
    </source>
</evidence>
<feature type="compositionally biased region" description="Basic and acidic residues" evidence="1">
    <location>
        <begin position="43"/>
        <end position="60"/>
    </location>
</feature>
<dbReference type="EMBL" id="JARRAG010000002">
    <property type="protein sequence ID" value="MDG3007614.1"/>
    <property type="molecule type" value="Genomic_DNA"/>
</dbReference>
<gene>
    <name evidence="2" type="ORF">PZE19_27945</name>
</gene>